<keyword evidence="3" id="KW-1185">Reference proteome</keyword>
<evidence type="ECO:0000256" key="1">
    <source>
        <dbReference type="SAM" id="Coils"/>
    </source>
</evidence>
<evidence type="ECO:0000313" key="3">
    <source>
        <dbReference type="Proteomes" id="UP001054846"/>
    </source>
</evidence>
<gene>
    <name evidence="2" type="ORF">ISF26_02755</name>
</gene>
<organism evidence="2 3">
    <name type="scientific">Gloeobacter morelensis MG652769</name>
    <dbReference type="NCBI Taxonomy" id="2781736"/>
    <lineage>
        <taxon>Bacteria</taxon>
        <taxon>Bacillati</taxon>
        <taxon>Cyanobacteriota</taxon>
        <taxon>Cyanophyceae</taxon>
        <taxon>Gloeobacterales</taxon>
        <taxon>Gloeobacteraceae</taxon>
        <taxon>Gloeobacter</taxon>
        <taxon>Gloeobacter morelensis</taxon>
    </lineage>
</organism>
<dbReference type="Proteomes" id="UP001054846">
    <property type="component" value="Chromosome"/>
</dbReference>
<sequence length="165" mass="19732">MTNDSNDQTLYTCVNDYVEPKLHSVREAADKLRSQSSRNRAEEKQFEELQELELELTDLRDELLRVAQLPWRPNLNDGVQITATPLWRLFRLPKWQKKLKETWESLEQGEYDWAHLAYTIWPERVREKCRKDKSLAIAHALEDLYEEPVTPPASQRTRRTRREIQ</sequence>
<dbReference type="EMBL" id="CP063845">
    <property type="protein sequence ID" value="UFP95188.1"/>
    <property type="molecule type" value="Genomic_DNA"/>
</dbReference>
<reference evidence="2 3" key="1">
    <citation type="journal article" date="2021" name="Genome Biol. Evol.">
        <title>Complete Genome Sequencing of a Novel Gloeobacter Species from a Waterfall Cave in Mexico.</title>
        <authorList>
            <person name="Saw J.H."/>
            <person name="Cardona T."/>
            <person name="Montejano G."/>
        </authorList>
    </citation>
    <scope>NUCLEOTIDE SEQUENCE [LARGE SCALE GENOMIC DNA]</scope>
    <source>
        <strain evidence="2">MG652769</strain>
    </source>
</reference>
<dbReference type="RefSeq" id="WP_230842399.1">
    <property type="nucleotide sequence ID" value="NZ_CP063845.1"/>
</dbReference>
<protein>
    <submittedName>
        <fullName evidence="2">Uncharacterized protein</fullName>
    </submittedName>
</protein>
<proteinExistence type="predicted"/>
<feature type="coiled-coil region" evidence="1">
    <location>
        <begin position="25"/>
        <end position="69"/>
    </location>
</feature>
<accession>A0ABY3PNB0</accession>
<evidence type="ECO:0000313" key="2">
    <source>
        <dbReference type="EMBL" id="UFP95188.1"/>
    </source>
</evidence>
<keyword evidence="1" id="KW-0175">Coiled coil</keyword>
<name>A0ABY3PNB0_9CYAN</name>